<proteinExistence type="predicted"/>
<dbReference type="Pfam" id="PF04339">
    <property type="entry name" value="FemAB_like"/>
    <property type="match status" value="1"/>
</dbReference>
<dbReference type="EMBL" id="JAGSPJ010000003">
    <property type="protein sequence ID" value="MBR7800005.1"/>
    <property type="molecule type" value="Genomic_DNA"/>
</dbReference>
<organism evidence="1 2">
    <name type="scientific">Undibacterium fentianense</name>
    <dbReference type="NCBI Taxonomy" id="2828728"/>
    <lineage>
        <taxon>Bacteria</taxon>
        <taxon>Pseudomonadati</taxon>
        <taxon>Pseudomonadota</taxon>
        <taxon>Betaproteobacteria</taxon>
        <taxon>Burkholderiales</taxon>
        <taxon>Oxalobacteraceae</taxon>
        <taxon>Undibacterium</taxon>
    </lineage>
</organism>
<evidence type="ECO:0000313" key="2">
    <source>
        <dbReference type="Proteomes" id="UP000678545"/>
    </source>
</evidence>
<keyword evidence="2" id="KW-1185">Reference proteome</keyword>
<comment type="caution">
    <text evidence="1">The sequence shown here is derived from an EMBL/GenBank/DDBJ whole genome shotgun (WGS) entry which is preliminary data.</text>
</comment>
<dbReference type="InterPro" id="IPR007434">
    <property type="entry name" value="FemAB-like"/>
</dbReference>
<reference evidence="1" key="1">
    <citation type="submission" date="2021-04" db="EMBL/GenBank/DDBJ databases">
        <title>novel species isolated from subtropical streams in China.</title>
        <authorList>
            <person name="Lu H."/>
        </authorList>
    </citation>
    <scope>NUCLEOTIDE SEQUENCE</scope>
    <source>
        <strain evidence="1">FT137W</strain>
    </source>
</reference>
<accession>A0A941E063</accession>
<dbReference type="Proteomes" id="UP000678545">
    <property type="component" value="Unassembled WGS sequence"/>
</dbReference>
<gene>
    <name evidence="1" type="ORF">KDM90_08345</name>
</gene>
<dbReference type="AlphaFoldDB" id="A0A941E063"/>
<dbReference type="Gene3D" id="3.40.630.30">
    <property type="match status" value="1"/>
</dbReference>
<dbReference type="PANTHER" id="PTHR47017">
    <property type="entry name" value="ACYL-COA"/>
    <property type="match status" value="1"/>
</dbReference>
<protein>
    <submittedName>
        <fullName evidence="1">N-acetyltransferase</fullName>
    </submittedName>
</protein>
<sequence length="390" mass="45864">MKSEISHYRTRIVDSLSEIGQENWDRLVKSQDMPTPFVSFAFLEALHQSNSACSMTGWKPTFITVWDDEELVGALPLYEKSHSYGEYVFDWAWANAYHEHGLNYYPKLVSAIPFTPIQGSRLISKHHDARRILIAALVDLMRNGQYSSCHILFPTEQEANELDRIGFLTREGVQFHWKNQNYQSFEEFLSKLERKKRKNIRTERRKVQDAGIQFQHVIGKDISSDDWFFFKQCYDRTYREHHSSPYLNLDFFQRIGSDMPENLLLIIANLNGDRVGAALFFYNQTHLYGRYWGCSIEIPYLHFETAYYQALEFCIQHKIQIFEGGAQGEHKLARGFMPQKTYSNHFILQSDFAHAVEHFLKRETHGVEQYIDELNEHTPFKNDKHHISGI</sequence>
<dbReference type="PANTHER" id="PTHR47017:SF1">
    <property type="entry name" value="ACYL-COA"/>
    <property type="match status" value="1"/>
</dbReference>
<name>A0A941E063_9BURK</name>
<dbReference type="SUPFAM" id="SSF55729">
    <property type="entry name" value="Acyl-CoA N-acyltransferases (Nat)"/>
    <property type="match status" value="1"/>
</dbReference>
<dbReference type="InterPro" id="IPR016181">
    <property type="entry name" value="Acyl_CoA_acyltransferase"/>
</dbReference>
<dbReference type="RefSeq" id="WP_212675149.1">
    <property type="nucleotide sequence ID" value="NZ_JAGSPJ010000003.1"/>
</dbReference>
<evidence type="ECO:0000313" key="1">
    <source>
        <dbReference type="EMBL" id="MBR7800005.1"/>
    </source>
</evidence>